<dbReference type="AlphaFoldDB" id="A0AAN7PI82"/>
<sequence>MVKEGIKDKSLRLRRVRLDVSKNSLKRVVQHWHREEIKYSKSWLTVAVKTASAREGKEHKQSIFHRAKQPQFPQPLPISLVLQTLHQLRCPSLDTLQPLNVSLVVRGPKLNTVFEVIYSNPPAMSRDIFH</sequence>
<organism evidence="1 2">
    <name type="scientific">Mycteria americana</name>
    <name type="common">Wood stork</name>
    <dbReference type="NCBI Taxonomy" id="33587"/>
    <lineage>
        <taxon>Eukaryota</taxon>
        <taxon>Metazoa</taxon>
        <taxon>Chordata</taxon>
        <taxon>Craniata</taxon>
        <taxon>Vertebrata</taxon>
        <taxon>Euteleostomi</taxon>
        <taxon>Archelosauria</taxon>
        <taxon>Archosauria</taxon>
        <taxon>Dinosauria</taxon>
        <taxon>Saurischia</taxon>
        <taxon>Theropoda</taxon>
        <taxon>Coelurosauria</taxon>
        <taxon>Aves</taxon>
        <taxon>Neognathae</taxon>
        <taxon>Neoaves</taxon>
        <taxon>Aequornithes</taxon>
        <taxon>Ciconiiformes</taxon>
        <taxon>Ciconiidae</taxon>
        <taxon>Mycteria</taxon>
    </lineage>
</organism>
<evidence type="ECO:0000313" key="1">
    <source>
        <dbReference type="EMBL" id="KAK4826553.1"/>
    </source>
</evidence>
<gene>
    <name evidence="1" type="ORF">QYF61_010073</name>
</gene>
<reference evidence="1 2" key="1">
    <citation type="journal article" date="2023" name="J. Hered.">
        <title>Chromosome-level genome of the wood stork (Mycteria americana) provides insight into avian chromosome evolution.</title>
        <authorList>
            <person name="Flamio R. Jr."/>
            <person name="Ramstad K.M."/>
        </authorList>
    </citation>
    <scope>NUCLEOTIDE SEQUENCE [LARGE SCALE GENOMIC DNA]</scope>
    <source>
        <strain evidence="1">JAX WOST 10</strain>
    </source>
</reference>
<proteinExistence type="predicted"/>
<keyword evidence="2" id="KW-1185">Reference proteome</keyword>
<dbReference type="Proteomes" id="UP001333110">
    <property type="component" value="Unassembled WGS sequence"/>
</dbReference>
<protein>
    <submittedName>
        <fullName evidence="1">Uncharacterized protein</fullName>
    </submittedName>
</protein>
<dbReference type="EMBL" id="JAUNZN010000002">
    <property type="protein sequence ID" value="KAK4826553.1"/>
    <property type="molecule type" value="Genomic_DNA"/>
</dbReference>
<comment type="caution">
    <text evidence="1">The sequence shown here is derived from an EMBL/GenBank/DDBJ whole genome shotgun (WGS) entry which is preliminary data.</text>
</comment>
<evidence type="ECO:0000313" key="2">
    <source>
        <dbReference type="Proteomes" id="UP001333110"/>
    </source>
</evidence>
<accession>A0AAN7PI82</accession>
<name>A0AAN7PI82_MYCAM</name>